<reference evidence="1 2" key="1">
    <citation type="submission" date="2019-03" db="EMBL/GenBank/DDBJ databases">
        <title>Lake Tanganyika Metagenome-Assembled Genomes (MAGs).</title>
        <authorList>
            <person name="Tran P."/>
        </authorList>
    </citation>
    <scope>NUCLEOTIDE SEQUENCE [LARGE SCALE GENOMIC DNA]</scope>
    <source>
        <strain evidence="1">K_DeepCast_65m_m2_236</strain>
    </source>
</reference>
<dbReference type="AlphaFoldDB" id="A0A937X1C2"/>
<proteinExistence type="predicted"/>
<gene>
    <name evidence="1" type="ORF">FJZ00_03285</name>
</gene>
<comment type="caution">
    <text evidence="1">The sequence shown here is derived from an EMBL/GenBank/DDBJ whole genome shotgun (WGS) entry which is preliminary data.</text>
</comment>
<dbReference type="GO" id="GO:0003677">
    <property type="term" value="F:DNA binding"/>
    <property type="evidence" value="ECO:0007669"/>
    <property type="project" value="UniProtKB-KW"/>
</dbReference>
<sequence length="116" mass="12458">MHVVIFARNLMFADRLVTAATAAGHAVSPFAPDEEAPAADLVVIDLNEAGWERAVEWARAQQPRPRILGFGPHVRGDLFEAARQAGVDRSVANSKLAEDPARIMAEAALPGLLPPR</sequence>
<accession>A0A937X1C2</accession>
<protein>
    <submittedName>
        <fullName evidence="1">DNA-binding response regulator</fullName>
    </submittedName>
</protein>
<evidence type="ECO:0000313" key="1">
    <source>
        <dbReference type="EMBL" id="MBM3274149.1"/>
    </source>
</evidence>
<evidence type="ECO:0000313" key="2">
    <source>
        <dbReference type="Proteomes" id="UP000703893"/>
    </source>
</evidence>
<name>A0A937X1C2_9BACT</name>
<keyword evidence="1" id="KW-0238">DNA-binding</keyword>
<dbReference type="Proteomes" id="UP000703893">
    <property type="component" value="Unassembled WGS sequence"/>
</dbReference>
<dbReference type="EMBL" id="VGJX01000134">
    <property type="protein sequence ID" value="MBM3274149.1"/>
    <property type="molecule type" value="Genomic_DNA"/>
</dbReference>
<organism evidence="1 2">
    <name type="scientific">Candidatus Tanganyikabacteria bacterium</name>
    <dbReference type="NCBI Taxonomy" id="2961651"/>
    <lineage>
        <taxon>Bacteria</taxon>
        <taxon>Bacillati</taxon>
        <taxon>Candidatus Sericytochromatia</taxon>
        <taxon>Candidatus Tanganyikabacteria</taxon>
    </lineage>
</organism>